<dbReference type="InterPro" id="IPR012881">
    <property type="entry name" value="DUF1685"/>
</dbReference>
<accession>A0AAN8YKQ3</accession>
<dbReference type="Proteomes" id="UP001371456">
    <property type="component" value="Unassembled WGS sequence"/>
</dbReference>
<reference evidence="1 2" key="1">
    <citation type="submission" date="2024-02" db="EMBL/GenBank/DDBJ databases">
        <title>de novo genome assembly of Solanum bulbocastanum strain 11H21.</title>
        <authorList>
            <person name="Hosaka A.J."/>
        </authorList>
    </citation>
    <scope>NUCLEOTIDE SEQUENCE [LARGE SCALE GENOMIC DNA]</scope>
    <source>
        <tissue evidence="1">Young leaves</tissue>
    </source>
</reference>
<organism evidence="1 2">
    <name type="scientific">Solanum bulbocastanum</name>
    <name type="common">Wild potato</name>
    <dbReference type="NCBI Taxonomy" id="147425"/>
    <lineage>
        <taxon>Eukaryota</taxon>
        <taxon>Viridiplantae</taxon>
        <taxon>Streptophyta</taxon>
        <taxon>Embryophyta</taxon>
        <taxon>Tracheophyta</taxon>
        <taxon>Spermatophyta</taxon>
        <taxon>Magnoliopsida</taxon>
        <taxon>eudicotyledons</taxon>
        <taxon>Gunneridae</taxon>
        <taxon>Pentapetalae</taxon>
        <taxon>asterids</taxon>
        <taxon>lamiids</taxon>
        <taxon>Solanales</taxon>
        <taxon>Solanaceae</taxon>
        <taxon>Solanoideae</taxon>
        <taxon>Solaneae</taxon>
        <taxon>Solanum</taxon>
    </lineage>
</organism>
<dbReference type="PANTHER" id="PTHR33785:SF12">
    <property type="entry name" value="DUF1685 FAMILY PROTEIN"/>
    <property type="match status" value="1"/>
</dbReference>
<proteinExistence type="predicted"/>
<evidence type="ECO:0000313" key="2">
    <source>
        <dbReference type="Proteomes" id="UP001371456"/>
    </source>
</evidence>
<dbReference type="AlphaFoldDB" id="A0AAN8YKQ3"/>
<protein>
    <recommendedName>
        <fullName evidence="3">DUF1685 family protein</fullName>
    </recommendedName>
</protein>
<name>A0AAN8YKQ3_SOLBU</name>
<evidence type="ECO:0000313" key="1">
    <source>
        <dbReference type="EMBL" id="KAK6797334.1"/>
    </source>
</evidence>
<keyword evidence="2" id="KW-1185">Reference proteome</keyword>
<dbReference type="EMBL" id="JBANQN010000002">
    <property type="protein sequence ID" value="KAK6797334.1"/>
    <property type="molecule type" value="Genomic_DNA"/>
</dbReference>
<sequence length="422" mass="49043">MDLQAVLTLFDSCWFNLEILKKHLNPTQKNPDDKIQENSLEIVFDSTKLEIQVESQSDDLSYNSDSFSPDSVLPATHFQLDTEKAVPKKVKGRRRELRRRTKKGLSKSLSELEYEELKGFMDLGFEFSEEDVNSSLVELIPGLQKLRKNRDSDDDQQKVIFFEKSDQSRARPYLSEAWGVVEMKKKKNPLPPLMDLEAVLTLFDSCWFNLEILNKHSNPIPLLNYQKTPDNKIQENLAETVYDSPKLEIKIESQSDDLSYDSDSFSPDSVLPVTHFQPFCKNAESKKVKGRRRELRRRRRRSEKCLGKSLSELEYEELKGFMDLGFEFSEDDVNSSLVEIIPGLQKLSKNRDSDDDKQKLNFVEKSDQLRARPYLSEAWEVVETKKRMNPLMNWKVPVMSNEIDVKQNLKLWAHTVAYTVKA</sequence>
<dbReference type="Pfam" id="PF07939">
    <property type="entry name" value="DUF1685"/>
    <property type="match status" value="2"/>
</dbReference>
<comment type="caution">
    <text evidence="1">The sequence shown here is derived from an EMBL/GenBank/DDBJ whole genome shotgun (WGS) entry which is preliminary data.</text>
</comment>
<evidence type="ECO:0008006" key="3">
    <source>
        <dbReference type="Google" id="ProtNLM"/>
    </source>
</evidence>
<gene>
    <name evidence="1" type="ORF">RDI58_005036</name>
</gene>
<dbReference type="PANTHER" id="PTHR33785">
    <property type="entry name" value="OS06G0550800 PROTEIN"/>
    <property type="match status" value="1"/>
</dbReference>